<keyword evidence="2" id="KW-1185">Reference proteome</keyword>
<protein>
    <submittedName>
        <fullName evidence="1">Uncharacterized protein</fullName>
    </submittedName>
</protein>
<dbReference type="EMBL" id="JAHXZJ010000001">
    <property type="protein sequence ID" value="KAH0567104.1"/>
    <property type="molecule type" value="Genomic_DNA"/>
</dbReference>
<organism evidence="1 2">
    <name type="scientific">Cotesia glomerata</name>
    <name type="common">Lepidopteran parasitic wasp</name>
    <name type="synonym">Apanteles glomeratus</name>
    <dbReference type="NCBI Taxonomy" id="32391"/>
    <lineage>
        <taxon>Eukaryota</taxon>
        <taxon>Metazoa</taxon>
        <taxon>Ecdysozoa</taxon>
        <taxon>Arthropoda</taxon>
        <taxon>Hexapoda</taxon>
        <taxon>Insecta</taxon>
        <taxon>Pterygota</taxon>
        <taxon>Neoptera</taxon>
        <taxon>Endopterygota</taxon>
        <taxon>Hymenoptera</taxon>
        <taxon>Apocrita</taxon>
        <taxon>Ichneumonoidea</taxon>
        <taxon>Braconidae</taxon>
        <taxon>Microgastrinae</taxon>
        <taxon>Cotesia</taxon>
    </lineage>
</organism>
<accession>A0AAV7J4P3</accession>
<comment type="caution">
    <text evidence="1">The sequence shown here is derived from an EMBL/GenBank/DDBJ whole genome shotgun (WGS) entry which is preliminary data.</text>
</comment>
<reference evidence="1 2" key="1">
    <citation type="journal article" date="2021" name="J. Hered.">
        <title>A chromosome-level genome assembly of the parasitoid wasp, Cotesia glomerata (Hymenoptera: Braconidae).</title>
        <authorList>
            <person name="Pinto B.J."/>
            <person name="Weis J.J."/>
            <person name="Gamble T."/>
            <person name="Ode P.J."/>
            <person name="Paul R."/>
            <person name="Zaspel J.M."/>
        </authorList>
    </citation>
    <scope>NUCLEOTIDE SEQUENCE [LARGE SCALE GENOMIC DNA]</scope>
    <source>
        <strain evidence="1">CgM1</strain>
    </source>
</reference>
<gene>
    <name evidence="1" type="ORF">KQX54_006694</name>
</gene>
<evidence type="ECO:0000313" key="2">
    <source>
        <dbReference type="Proteomes" id="UP000826195"/>
    </source>
</evidence>
<dbReference type="Proteomes" id="UP000826195">
    <property type="component" value="Unassembled WGS sequence"/>
</dbReference>
<evidence type="ECO:0000313" key="1">
    <source>
        <dbReference type="EMBL" id="KAH0567104.1"/>
    </source>
</evidence>
<proteinExistence type="predicted"/>
<name>A0AAV7J4P3_COTGL</name>
<sequence>MLSSTPSSTTSQQHYLMYEEDNTTADQKINEDRMILNATAATENLMASSGSGSGSGSGSVNSSVASGGTFGMGIGMNSGATTGHGGRLPGYWQHAATSAAGYWSSLFDSWTNNSIGSQSLSLAWDDNRNQPKFCAIITFD</sequence>
<dbReference type="AlphaFoldDB" id="A0AAV7J4P3"/>